<evidence type="ECO:0000256" key="6">
    <source>
        <dbReference type="ARBA" id="ARBA00022989"/>
    </source>
</evidence>
<evidence type="ECO:0000256" key="3">
    <source>
        <dbReference type="ARBA" id="ARBA00007282"/>
    </source>
</evidence>
<evidence type="ECO:0000313" key="11">
    <source>
        <dbReference type="Proteomes" id="UP000076722"/>
    </source>
</evidence>
<evidence type="ECO:0000256" key="1">
    <source>
        <dbReference type="ARBA" id="ARBA00004141"/>
    </source>
</evidence>
<comment type="pathway">
    <text evidence="2">Secondary metabolite biosynthesis.</text>
</comment>
<keyword evidence="11" id="KW-1185">Reference proteome</keyword>
<dbReference type="GO" id="GO:0008374">
    <property type="term" value="F:O-acyltransferase activity"/>
    <property type="evidence" value="ECO:0007669"/>
    <property type="project" value="InterPro"/>
</dbReference>
<keyword evidence="4" id="KW-0808">Transferase</keyword>
<dbReference type="GO" id="GO:0006629">
    <property type="term" value="P:lipid metabolic process"/>
    <property type="evidence" value="ECO:0007669"/>
    <property type="project" value="InterPro"/>
</dbReference>
<dbReference type="Pfam" id="PF13813">
    <property type="entry name" value="MBOAT_2"/>
    <property type="match status" value="1"/>
</dbReference>
<comment type="subcellular location">
    <subcellularLocation>
        <location evidence="1">Membrane</location>
        <topology evidence="1">Multi-pass membrane protein</topology>
    </subcellularLocation>
</comment>
<reference evidence="10 11" key="1">
    <citation type="journal article" date="2016" name="Mol. Biol. Evol.">
        <title>Comparative Genomics of Early-Diverging Mushroom-Forming Fungi Provides Insights into the Origins of Lignocellulose Decay Capabilities.</title>
        <authorList>
            <person name="Nagy L.G."/>
            <person name="Riley R."/>
            <person name="Tritt A."/>
            <person name="Adam C."/>
            <person name="Daum C."/>
            <person name="Floudas D."/>
            <person name="Sun H."/>
            <person name="Yadav J.S."/>
            <person name="Pangilinan J."/>
            <person name="Larsson K.H."/>
            <person name="Matsuura K."/>
            <person name="Barry K."/>
            <person name="Labutti K."/>
            <person name="Kuo R."/>
            <person name="Ohm R.A."/>
            <person name="Bhattacharya S.S."/>
            <person name="Shirouzu T."/>
            <person name="Yoshinaga Y."/>
            <person name="Martin F.M."/>
            <person name="Grigoriev I.V."/>
            <person name="Hibbett D.S."/>
        </authorList>
    </citation>
    <scope>NUCLEOTIDE SEQUENCE [LARGE SCALE GENOMIC DNA]</scope>
    <source>
        <strain evidence="10 11">HHB9708</strain>
    </source>
</reference>
<feature type="transmembrane region" description="Helical" evidence="8">
    <location>
        <begin position="45"/>
        <end position="64"/>
    </location>
</feature>
<dbReference type="Proteomes" id="UP000076722">
    <property type="component" value="Unassembled WGS sequence"/>
</dbReference>
<protein>
    <recommendedName>
        <fullName evidence="9">Wax synthase domain-containing protein</fullName>
    </recommendedName>
</protein>
<gene>
    <name evidence="10" type="ORF">SISNIDRAFT_429221</name>
</gene>
<feature type="domain" description="Wax synthase" evidence="9">
    <location>
        <begin position="300"/>
        <end position="378"/>
    </location>
</feature>
<feature type="transmembrane region" description="Helical" evidence="8">
    <location>
        <begin position="105"/>
        <end position="123"/>
    </location>
</feature>
<evidence type="ECO:0000256" key="2">
    <source>
        <dbReference type="ARBA" id="ARBA00005179"/>
    </source>
</evidence>
<evidence type="ECO:0000259" key="9">
    <source>
        <dbReference type="Pfam" id="PF13813"/>
    </source>
</evidence>
<accession>A0A164TPT4</accession>
<dbReference type="EMBL" id="KV419410">
    <property type="protein sequence ID" value="KZS92546.1"/>
    <property type="molecule type" value="Genomic_DNA"/>
</dbReference>
<dbReference type="InterPro" id="IPR044851">
    <property type="entry name" value="Wax_synthase"/>
</dbReference>
<dbReference type="InterPro" id="IPR032805">
    <property type="entry name" value="Wax_synthase_dom"/>
</dbReference>
<dbReference type="AlphaFoldDB" id="A0A164TPT4"/>
<keyword evidence="7 8" id="KW-0472">Membrane</keyword>
<keyword evidence="6 8" id="KW-1133">Transmembrane helix</keyword>
<dbReference type="GO" id="GO:0016020">
    <property type="term" value="C:membrane"/>
    <property type="evidence" value="ECO:0007669"/>
    <property type="project" value="UniProtKB-SubCell"/>
</dbReference>
<feature type="transmembrane region" description="Helical" evidence="8">
    <location>
        <begin position="265"/>
        <end position="293"/>
    </location>
</feature>
<proteinExistence type="inferred from homology"/>
<dbReference type="PANTHER" id="PTHR31595:SF57">
    <property type="entry name" value="OS04G0481900 PROTEIN"/>
    <property type="match status" value="1"/>
</dbReference>
<name>A0A164TPT4_9AGAM</name>
<comment type="similarity">
    <text evidence="3">Belongs to the wax synthase family.</text>
</comment>
<sequence>MDMDWMSALQPPKTIVGYQVEGFRAHVEEYSVRYKSFLAQCYPQLAYSFQLLSAMVLSFPGAYIDLSPSPDNRLPINFDVIVSEIVPLLLCYYASAVLITVPNTIAIRLALLPITVWLAWRVGTGFYFDDPQFNHLNYGLGISILVIVMRAIEWTFRINPYRRVHKSDAQIELRSPREVLLEGFDLACNARGIGWCWGRNCIPSPLTPITSSFTVDTFLRMIGYLSIFDVIHTTLQFTGGLTSPVGASIYDPSLPPIPRYLRSTFLTFLTGLSVYTAVNTLYQFFTLIGVIIFRQNQSQWPPLFNSPIHATSLADYWGKRWHQLFRRNFLIIGGKPMHFLFGKIGGAFGVFLVSALLHDLGMWCMGRGMEFETVGVYFLIQGLGMVIEAAIEAQSGIKFSGRWGKLWVYAWVVPSANILSDAWHRRGLAGSTFIPDPIRPTHLAWLALSSVYQYINKL</sequence>
<evidence type="ECO:0000256" key="7">
    <source>
        <dbReference type="ARBA" id="ARBA00023136"/>
    </source>
</evidence>
<organism evidence="10 11">
    <name type="scientific">Sistotremastrum niveocremeum HHB9708</name>
    <dbReference type="NCBI Taxonomy" id="1314777"/>
    <lineage>
        <taxon>Eukaryota</taxon>
        <taxon>Fungi</taxon>
        <taxon>Dikarya</taxon>
        <taxon>Basidiomycota</taxon>
        <taxon>Agaricomycotina</taxon>
        <taxon>Agaricomycetes</taxon>
        <taxon>Sistotremastrales</taxon>
        <taxon>Sistotremastraceae</taxon>
        <taxon>Sertulicium</taxon>
        <taxon>Sertulicium niveocremeum</taxon>
    </lineage>
</organism>
<dbReference type="OrthoDB" id="1077582at2759"/>
<feature type="transmembrane region" description="Helical" evidence="8">
    <location>
        <begin position="76"/>
        <end position="98"/>
    </location>
</feature>
<evidence type="ECO:0000313" key="10">
    <source>
        <dbReference type="EMBL" id="KZS92546.1"/>
    </source>
</evidence>
<feature type="transmembrane region" description="Helical" evidence="8">
    <location>
        <begin position="337"/>
        <end position="357"/>
    </location>
</feature>
<evidence type="ECO:0000256" key="5">
    <source>
        <dbReference type="ARBA" id="ARBA00022692"/>
    </source>
</evidence>
<feature type="transmembrane region" description="Helical" evidence="8">
    <location>
        <begin position="135"/>
        <end position="156"/>
    </location>
</feature>
<dbReference type="PANTHER" id="PTHR31595">
    <property type="entry name" value="LONG-CHAIN-ALCOHOL O-FATTY-ACYLTRANSFERASE 3-RELATED"/>
    <property type="match status" value="1"/>
</dbReference>
<evidence type="ECO:0000256" key="8">
    <source>
        <dbReference type="SAM" id="Phobius"/>
    </source>
</evidence>
<dbReference type="STRING" id="1314777.A0A164TPT4"/>
<evidence type="ECO:0000256" key="4">
    <source>
        <dbReference type="ARBA" id="ARBA00022679"/>
    </source>
</evidence>
<keyword evidence="5 8" id="KW-0812">Transmembrane</keyword>